<reference evidence="9" key="1">
    <citation type="submission" date="2016-11" db="EMBL/GenBank/DDBJ databases">
        <authorList>
            <person name="Varghese N."/>
            <person name="Submissions S."/>
        </authorList>
    </citation>
    <scope>NUCLEOTIDE SEQUENCE [LARGE SCALE GENOMIC DNA]</scope>
    <source>
        <strain evidence="9">DSM 15292</strain>
    </source>
</reference>
<gene>
    <name evidence="7" type="primary">atpH</name>
    <name evidence="8" type="ORF">SAMN05444394_3938</name>
</gene>
<dbReference type="HAMAP" id="MF_01416">
    <property type="entry name" value="ATP_synth_delta_bact"/>
    <property type="match status" value="1"/>
</dbReference>
<evidence type="ECO:0000256" key="6">
    <source>
        <dbReference type="ARBA" id="ARBA00023310"/>
    </source>
</evidence>
<keyword evidence="6 7" id="KW-0066">ATP synthesis</keyword>
<dbReference type="InterPro" id="IPR026015">
    <property type="entry name" value="ATP_synth_OSCP/delta_N_sf"/>
</dbReference>
<dbReference type="Pfam" id="PF00213">
    <property type="entry name" value="OSCP"/>
    <property type="match status" value="1"/>
</dbReference>
<comment type="similarity">
    <text evidence="7">Belongs to the ATPase delta chain family.</text>
</comment>
<dbReference type="STRING" id="226505.SAMN05444394_3938"/>
<dbReference type="InterPro" id="IPR020781">
    <property type="entry name" value="ATPase_OSCP/d_CS"/>
</dbReference>
<organism evidence="8 9">
    <name type="scientific">Algoriphagus halophilus</name>
    <dbReference type="NCBI Taxonomy" id="226505"/>
    <lineage>
        <taxon>Bacteria</taxon>
        <taxon>Pseudomonadati</taxon>
        <taxon>Bacteroidota</taxon>
        <taxon>Cytophagia</taxon>
        <taxon>Cytophagales</taxon>
        <taxon>Cyclobacteriaceae</taxon>
        <taxon>Algoriphagus</taxon>
    </lineage>
</organism>
<dbReference type="RefSeq" id="WP_074226720.1">
    <property type="nucleotide sequence ID" value="NZ_FSRC01000004.1"/>
</dbReference>
<evidence type="ECO:0000313" key="8">
    <source>
        <dbReference type="EMBL" id="SIO22539.1"/>
    </source>
</evidence>
<keyword evidence="5 7" id="KW-0472">Membrane</keyword>
<dbReference type="PRINTS" id="PR00125">
    <property type="entry name" value="ATPASEDELTA"/>
</dbReference>
<keyword evidence="4 7" id="KW-0406">Ion transport</keyword>
<comment type="subcellular location">
    <subcellularLocation>
        <location evidence="7">Cell membrane</location>
        <topology evidence="7">Peripheral membrane protein</topology>
    </subcellularLocation>
    <subcellularLocation>
        <location evidence="1">Membrane</location>
    </subcellularLocation>
</comment>
<accession>A0A1N6HS87</accession>
<dbReference type="AlphaFoldDB" id="A0A1N6HS87"/>
<dbReference type="GO" id="GO:0005886">
    <property type="term" value="C:plasma membrane"/>
    <property type="evidence" value="ECO:0007669"/>
    <property type="project" value="UniProtKB-SubCell"/>
</dbReference>
<evidence type="ECO:0000256" key="1">
    <source>
        <dbReference type="ARBA" id="ARBA00004370"/>
    </source>
</evidence>
<dbReference type="PROSITE" id="PS00389">
    <property type="entry name" value="ATPASE_DELTA"/>
    <property type="match status" value="1"/>
</dbReference>
<dbReference type="NCBIfam" id="TIGR01145">
    <property type="entry name" value="ATP_synt_delta"/>
    <property type="match status" value="1"/>
</dbReference>
<dbReference type="GO" id="GO:0046933">
    <property type="term" value="F:proton-transporting ATP synthase activity, rotational mechanism"/>
    <property type="evidence" value="ECO:0007669"/>
    <property type="project" value="UniProtKB-UniRule"/>
</dbReference>
<dbReference type="OrthoDB" id="9802471at2"/>
<dbReference type="Gene3D" id="1.10.520.20">
    <property type="entry name" value="N-terminal domain of the delta subunit of the F1F0-ATP synthase"/>
    <property type="match status" value="1"/>
</dbReference>
<protein>
    <recommendedName>
        <fullName evidence="7">ATP synthase subunit delta</fullName>
    </recommendedName>
    <alternativeName>
        <fullName evidence="7">ATP synthase F(1) sector subunit delta</fullName>
    </alternativeName>
    <alternativeName>
        <fullName evidence="7">F-type ATPase subunit delta</fullName>
        <shortName evidence="7">F-ATPase subunit delta</shortName>
    </alternativeName>
</protein>
<keyword evidence="9" id="KW-1185">Reference proteome</keyword>
<dbReference type="SUPFAM" id="SSF47928">
    <property type="entry name" value="N-terminal domain of the delta subunit of the F1F0-ATP synthase"/>
    <property type="match status" value="1"/>
</dbReference>
<keyword evidence="3 7" id="KW-0375">Hydrogen ion transport</keyword>
<evidence type="ECO:0000256" key="2">
    <source>
        <dbReference type="ARBA" id="ARBA00022448"/>
    </source>
</evidence>
<comment type="function">
    <text evidence="7">F(1)F(0) ATP synthase produces ATP from ADP in the presence of a proton or sodium gradient. F-type ATPases consist of two structural domains, F(1) containing the extramembraneous catalytic core and F(0) containing the membrane proton channel, linked together by a central stalk and a peripheral stalk. During catalysis, ATP synthesis in the catalytic domain of F(1) is coupled via a rotary mechanism of the central stalk subunits to proton translocation.</text>
</comment>
<evidence type="ECO:0000256" key="5">
    <source>
        <dbReference type="ARBA" id="ARBA00023136"/>
    </source>
</evidence>
<keyword evidence="2 7" id="KW-0813">Transport</keyword>
<evidence type="ECO:0000256" key="3">
    <source>
        <dbReference type="ARBA" id="ARBA00022781"/>
    </source>
</evidence>
<sequence>MSNHRVASRYAKSILELSLEKGLLEEVHADFQKLTAMAKSNYDLVLLLNNPVINSEKKLNVLKALFPEKSTQKMTSTFFEIVSRKSREKILVDVAKEFEVQYNIHKSIQVAEVTTTTAISDEQRAAFVDAVKQISGLTDVQLVEKINPDIIGGFILKVNDRQLDESLSSKLRDLRSQFIQNHYEKQY</sequence>
<proteinExistence type="inferred from homology"/>
<keyword evidence="7" id="KW-0139">CF(1)</keyword>
<dbReference type="Proteomes" id="UP000185221">
    <property type="component" value="Unassembled WGS sequence"/>
</dbReference>
<comment type="function">
    <text evidence="7">This protein is part of the stalk that links CF(0) to CF(1). It either transmits conformational changes from CF(0) to CF(1) or is implicated in proton conduction.</text>
</comment>
<dbReference type="EMBL" id="FSRC01000004">
    <property type="protein sequence ID" value="SIO22539.1"/>
    <property type="molecule type" value="Genomic_DNA"/>
</dbReference>
<keyword evidence="7" id="KW-1003">Cell membrane</keyword>
<dbReference type="PANTHER" id="PTHR11910">
    <property type="entry name" value="ATP SYNTHASE DELTA CHAIN"/>
    <property type="match status" value="1"/>
</dbReference>
<evidence type="ECO:0000313" key="9">
    <source>
        <dbReference type="Proteomes" id="UP000185221"/>
    </source>
</evidence>
<evidence type="ECO:0000256" key="7">
    <source>
        <dbReference type="HAMAP-Rule" id="MF_01416"/>
    </source>
</evidence>
<evidence type="ECO:0000256" key="4">
    <source>
        <dbReference type="ARBA" id="ARBA00023065"/>
    </source>
</evidence>
<name>A0A1N6HS87_9BACT</name>
<dbReference type="GO" id="GO:0045259">
    <property type="term" value="C:proton-transporting ATP synthase complex"/>
    <property type="evidence" value="ECO:0007669"/>
    <property type="project" value="UniProtKB-KW"/>
</dbReference>
<dbReference type="InterPro" id="IPR000711">
    <property type="entry name" value="ATPase_OSCP/dsu"/>
</dbReference>